<dbReference type="Proteomes" id="UP000250235">
    <property type="component" value="Unassembled WGS sequence"/>
</dbReference>
<evidence type="ECO:0000313" key="3">
    <source>
        <dbReference type="Proteomes" id="UP000250235"/>
    </source>
</evidence>
<dbReference type="OrthoDB" id="913420at2759"/>
<proteinExistence type="predicted"/>
<reference evidence="2 3" key="1">
    <citation type="journal article" date="2015" name="Proc. Natl. Acad. Sci. U.S.A.">
        <title>The resurrection genome of Boea hygrometrica: A blueprint for survival of dehydration.</title>
        <authorList>
            <person name="Xiao L."/>
            <person name="Yang G."/>
            <person name="Zhang L."/>
            <person name="Yang X."/>
            <person name="Zhao S."/>
            <person name="Ji Z."/>
            <person name="Zhou Q."/>
            <person name="Hu M."/>
            <person name="Wang Y."/>
            <person name="Chen M."/>
            <person name="Xu Y."/>
            <person name="Jin H."/>
            <person name="Xiao X."/>
            <person name="Hu G."/>
            <person name="Bao F."/>
            <person name="Hu Y."/>
            <person name="Wan P."/>
            <person name="Li L."/>
            <person name="Deng X."/>
            <person name="Kuang T."/>
            <person name="Xiang C."/>
            <person name="Zhu J.K."/>
            <person name="Oliver M.J."/>
            <person name="He Y."/>
        </authorList>
    </citation>
    <scope>NUCLEOTIDE SEQUENCE [LARGE SCALE GENOMIC DNA]</scope>
    <source>
        <strain evidence="3">cv. XS01</strain>
    </source>
</reference>
<dbReference type="AlphaFoldDB" id="A0A2Z7CW55"/>
<evidence type="ECO:0000313" key="2">
    <source>
        <dbReference type="EMBL" id="KZV51290.1"/>
    </source>
</evidence>
<accession>A0A2Z7CW55</accession>
<name>A0A2Z7CW55_9LAMI</name>
<evidence type="ECO:0000256" key="1">
    <source>
        <dbReference type="SAM" id="MobiDB-lite"/>
    </source>
</evidence>
<dbReference type="EMBL" id="KQ991802">
    <property type="protein sequence ID" value="KZV51290.1"/>
    <property type="molecule type" value="Genomic_DNA"/>
</dbReference>
<sequence length="105" mass="12304">MRALTREWDVKTVAMRESKDLNDLELHDFFADLKVYEFKLETRKEEEPSESQPTKALAASDGTQVKTGRFAANCTKPKKDDKNHLNNEDQRTTRECLERKEIKRC</sequence>
<feature type="region of interest" description="Disordered" evidence="1">
    <location>
        <begin position="42"/>
        <end position="63"/>
    </location>
</feature>
<organism evidence="2 3">
    <name type="scientific">Dorcoceras hygrometricum</name>
    <dbReference type="NCBI Taxonomy" id="472368"/>
    <lineage>
        <taxon>Eukaryota</taxon>
        <taxon>Viridiplantae</taxon>
        <taxon>Streptophyta</taxon>
        <taxon>Embryophyta</taxon>
        <taxon>Tracheophyta</taxon>
        <taxon>Spermatophyta</taxon>
        <taxon>Magnoliopsida</taxon>
        <taxon>eudicotyledons</taxon>
        <taxon>Gunneridae</taxon>
        <taxon>Pentapetalae</taxon>
        <taxon>asterids</taxon>
        <taxon>lamiids</taxon>
        <taxon>Lamiales</taxon>
        <taxon>Gesneriaceae</taxon>
        <taxon>Didymocarpoideae</taxon>
        <taxon>Trichosporeae</taxon>
        <taxon>Loxocarpinae</taxon>
        <taxon>Dorcoceras</taxon>
    </lineage>
</organism>
<protein>
    <submittedName>
        <fullName evidence="2">Uncharacterized protein</fullName>
    </submittedName>
</protein>
<gene>
    <name evidence="2" type="ORF">F511_05631</name>
</gene>
<keyword evidence="3" id="KW-1185">Reference proteome</keyword>